<gene>
    <name evidence="2" type="ORF">V5N11_018590</name>
</gene>
<dbReference type="PANTHER" id="PTHR33064">
    <property type="entry name" value="POL PROTEIN"/>
    <property type="match status" value="1"/>
</dbReference>
<evidence type="ECO:0000313" key="2">
    <source>
        <dbReference type="EMBL" id="KAL1191037.1"/>
    </source>
</evidence>
<reference evidence="2 3" key="1">
    <citation type="submission" date="2024-04" db="EMBL/GenBank/DDBJ databases">
        <title>Genome assembly C_amara_ONT_v2.</title>
        <authorList>
            <person name="Yant L."/>
            <person name="Moore C."/>
            <person name="Slenker M."/>
        </authorList>
    </citation>
    <scope>NUCLEOTIDE SEQUENCE [LARGE SCALE GENOMIC DNA]</scope>
    <source>
        <tissue evidence="2">Leaf</tissue>
    </source>
</reference>
<dbReference type="CDD" id="cd01647">
    <property type="entry name" value="RT_LTR"/>
    <property type="match status" value="1"/>
</dbReference>
<accession>A0ABD0Z8W2</accession>
<name>A0ABD0Z8W2_CARAN</name>
<dbReference type="SUPFAM" id="SSF56672">
    <property type="entry name" value="DNA/RNA polymerases"/>
    <property type="match status" value="1"/>
</dbReference>
<sequence length="138" mass="15979">MPFGLCNAPATFQSCMMSIFTDMIEDFMEVFMDDFSVYRSSFKDCLDNLCRVLTRCEEKHLVLNWEKCHFMVRDDIVLGHRISEAGIKVDKAKIEVMTSLLPPSNVKALRSFLGQAGFYRRFIKDFSKKARPLTALLY</sequence>
<dbReference type="Proteomes" id="UP001558713">
    <property type="component" value="Unassembled WGS sequence"/>
</dbReference>
<protein>
    <submittedName>
        <fullName evidence="2">Mitochondrial protein</fullName>
    </submittedName>
</protein>
<evidence type="ECO:0000313" key="3">
    <source>
        <dbReference type="Proteomes" id="UP001558713"/>
    </source>
</evidence>
<dbReference type="InterPro" id="IPR000477">
    <property type="entry name" value="RT_dom"/>
</dbReference>
<keyword evidence="3" id="KW-1185">Reference proteome</keyword>
<feature type="domain" description="Reverse transcriptase" evidence="1">
    <location>
        <begin position="1"/>
        <end position="80"/>
    </location>
</feature>
<dbReference type="PANTHER" id="PTHR33064:SF39">
    <property type="match status" value="1"/>
</dbReference>
<dbReference type="InterPro" id="IPR051320">
    <property type="entry name" value="Viral_Replic_Matur_Polypro"/>
</dbReference>
<proteinExistence type="predicted"/>
<dbReference type="Pfam" id="PF00078">
    <property type="entry name" value="RVT_1"/>
    <property type="match status" value="1"/>
</dbReference>
<dbReference type="AlphaFoldDB" id="A0ABD0Z8W2"/>
<evidence type="ECO:0000259" key="1">
    <source>
        <dbReference type="Pfam" id="PF00078"/>
    </source>
</evidence>
<dbReference type="InterPro" id="IPR043502">
    <property type="entry name" value="DNA/RNA_pol_sf"/>
</dbReference>
<dbReference type="InterPro" id="IPR043128">
    <property type="entry name" value="Rev_trsase/Diguanyl_cyclase"/>
</dbReference>
<comment type="caution">
    <text evidence="2">The sequence shown here is derived from an EMBL/GenBank/DDBJ whole genome shotgun (WGS) entry which is preliminary data.</text>
</comment>
<dbReference type="EMBL" id="JBANAX010000861">
    <property type="protein sequence ID" value="KAL1191037.1"/>
    <property type="molecule type" value="Genomic_DNA"/>
</dbReference>
<dbReference type="Gene3D" id="3.30.70.270">
    <property type="match status" value="2"/>
</dbReference>
<organism evidence="2 3">
    <name type="scientific">Cardamine amara subsp. amara</name>
    <dbReference type="NCBI Taxonomy" id="228776"/>
    <lineage>
        <taxon>Eukaryota</taxon>
        <taxon>Viridiplantae</taxon>
        <taxon>Streptophyta</taxon>
        <taxon>Embryophyta</taxon>
        <taxon>Tracheophyta</taxon>
        <taxon>Spermatophyta</taxon>
        <taxon>Magnoliopsida</taxon>
        <taxon>eudicotyledons</taxon>
        <taxon>Gunneridae</taxon>
        <taxon>Pentapetalae</taxon>
        <taxon>rosids</taxon>
        <taxon>malvids</taxon>
        <taxon>Brassicales</taxon>
        <taxon>Brassicaceae</taxon>
        <taxon>Cardamineae</taxon>
        <taxon>Cardamine</taxon>
    </lineage>
</organism>